<feature type="region of interest" description="Disordered" evidence="1">
    <location>
        <begin position="538"/>
        <end position="559"/>
    </location>
</feature>
<dbReference type="EMBL" id="AZBU02000011">
    <property type="protein sequence ID" value="TKR61422.1"/>
    <property type="molecule type" value="Genomic_DNA"/>
</dbReference>
<evidence type="ECO:0000313" key="2">
    <source>
        <dbReference type="EMBL" id="TKR61422.1"/>
    </source>
</evidence>
<feature type="region of interest" description="Disordered" evidence="1">
    <location>
        <begin position="696"/>
        <end position="765"/>
    </location>
</feature>
<feature type="compositionally biased region" description="Basic and acidic residues" evidence="1">
    <location>
        <begin position="1"/>
        <end position="15"/>
    </location>
</feature>
<sequence length="780" mass="88539">MRPMAKSEAKERMPDGPDDFDDDPKSEDRRTLGKRSHWTKSEIDHIARLPPLDFDEDPKSEDRQTCQKRSHWTKSEIEDIMRLPPIDFDDNPKSEDRRTRGKRSCWTKSEIADIARLPPLDIDDDPKSEDRITRGKRSHWTKSEIDDIARLPALHVDDDPKSEDRMTRGKRSHWTQSELDDIARLPPVDARDVDVEPTAPTEHSTTTAADIRNIPDVFARLEVDDCWTRCSSICSEAYSRVARIDRGRPSLTDVRLLPDMFDSRRSSSSSSLRSDLTVNKRMFGEQTIADVSNCPSICSEAYGRVECIDRGRPSLAELHLVPDLLYSSSSARTSLYFNPKKAAAAANRGLNRYPSFDDVHKCRRAPSEHSTATSADFRDIPDVFARPGVDSDVTINKRKFSDQSIRDISNCPSICSEAYGRVGCIDRDRPSFADLRLLPDQFEGRCFDFSSGPHSDHTINKRMYSTQSIEDINNCPSICSEAYGRVGRIDRRRPSFADLRLLPNPFDSRCSDDYTSLYFNPRKAAAAADRGLNRYPSFDDGRKHRHRCAPSEDSTATSADIRKIPDVFARPEVDCEVPSEARRPFNRKSFPAQSVSSNPCVIWRSSTRIAPPDFGAPEEYKSDDDPKGENHKTRGKRNRTHSEILEIARLPPIASNEKTTLQGRRSRDESPSKYAEIAGRALEEIRSAIAVTKDCVSKKIENVSTKSKREAKKKRESSRRQSKKSQGSKAEKKTQKSAKEKPLKKKAINVEQQKKRKDSVYIKAYNEPKNAVTSEYAFLK</sequence>
<dbReference type="OrthoDB" id="10690460at2759"/>
<organism evidence="2 3">
    <name type="scientific">Steinernema carpocapsae</name>
    <name type="common">Entomopathogenic nematode</name>
    <dbReference type="NCBI Taxonomy" id="34508"/>
    <lineage>
        <taxon>Eukaryota</taxon>
        <taxon>Metazoa</taxon>
        <taxon>Ecdysozoa</taxon>
        <taxon>Nematoda</taxon>
        <taxon>Chromadorea</taxon>
        <taxon>Rhabditida</taxon>
        <taxon>Tylenchina</taxon>
        <taxon>Panagrolaimomorpha</taxon>
        <taxon>Strongyloidoidea</taxon>
        <taxon>Steinernematidae</taxon>
        <taxon>Steinernema</taxon>
    </lineage>
</organism>
<reference evidence="2 3" key="2">
    <citation type="journal article" date="2019" name="G3 (Bethesda)">
        <title>Hybrid Assembly of the Genome of the Entomopathogenic Nematode Steinernema carpocapsae Identifies the X-Chromosome.</title>
        <authorList>
            <person name="Serra L."/>
            <person name="Macchietto M."/>
            <person name="Macias-Munoz A."/>
            <person name="McGill C.J."/>
            <person name="Rodriguez I.M."/>
            <person name="Rodriguez B."/>
            <person name="Murad R."/>
            <person name="Mortazavi A."/>
        </authorList>
    </citation>
    <scope>NUCLEOTIDE SEQUENCE [LARGE SCALE GENOMIC DNA]</scope>
    <source>
        <strain evidence="2 3">ALL</strain>
    </source>
</reference>
<feature type="region of interest" description="Disordered" evidence="1">
    <location>
        <begin position="1"/>
        <end position="138"/>
    </location>
</feature>
<gene>
    <name evidence="2" type="ORF">L596_028529</name>
</gene>
<feature type="region of interest" description="Disordered" evidence="1">
    <location>
        <begin position="157"/>
        <end position="176"/>
    </location>
</feature>
<feature type="compositionally biased region" description="Acidic residues" evidence="1">
    <location>
        <begin position="16"/>
        <end position="25"/>
    </location>
</feature>
<feature type="compositionally biased region" description="Basic residues" evidence="1">
    <location>
        <begin position="709"/>
        <end position="723"/>
    </location>
</feature>
<evidence type="ECO:0000256" key="1">
    <source>
        <dbReference type="SAM" id="MobiDB-lite"/>
    </source>
</evidence>
<dbReference type="Proteomes" id="UP000298663">
    <property type="component" value="Unassembled WGS sequence"/>
</dbReference>
<feature type="compositionally biased region" description="Basic and acidic residues" evidence="1">
    <location>
        <begin position="618"/>
        <end position="632"/>
    </location>
</feature>
<feature type="region of interest" description="Disordered" evidence="1">
    <location>
        <begin position="608"/>
        <end position="673"/>
    </location>
</feature>
<protein>
    <submittedName>
        <fullName evidence="2">Uncharacterized protein</fullName>
    </submittedName>
</protein>
<accession>A0A4U5LYT6</accession>
<feature type="compositionally biased region" description="Basic and acidic residues" evidence="1">
    <location>
        <begin position="157"/>
        <end position="167"/>
    </location>
</feature>
<reference evidence="2 3" key="1">
    <citation type="journal article" date="2015" name="Genome Biol.">
        <title>Comparative genomics of Steinernema reveals deeply conserved gene regulatory networks.</title>
        <authorList>
            <person name="Dillman A.R."/>
            <person name="Macchietto M."/>
            <person name="Porter C.F."/>
            <person name="Rogers A."/>
            <person name="Williams B."/>
            <person name="Antoshechkin I."/>
            <person name="Lee M.M."/>
            <person name="Goodwin Z."/>
            <person name="Lu X."/>
            <person name="Lewis E.E."/>
            <person name="Goodrich-Blair H."/>
            <person name="Stock S.P."/>
            <person name="Adams B.J."/>
            <person name="Sternberg P.W."/>
            <person name="Mortazavi A."/>
        </authorList>
    </citation>
    <scope>NUCLEOTIDE SEQUENCE [LARGE SCALE GENOMIC DNA]</scope>
    <source>
        <strain evidence="2 3">ALL</strain>
    </source>
</reference>
<name>A0A4U5LYT6_STECR</name>
<feature type="compositionally biased region" description="Basic and acidic residues" evidence="1">
    <location>
        <begin position="729"/>
        <end position="741"/>
    </location>
</feature>
<dbReference type="AlphaFoldDB" id="A0A4U5LYT6"/>
<keyword evidence="3" id="KW-1185">Reference proteome</keyword>
<comment type="caution">
    <text evidence="2">The sequence shown here is derived from an EMBL/GenBank/DDBJ whole genome shotgun (WGS) entry which is preliminary data.</text>
</comment>
<proteinExistence type="predicted"/>
<evidence type="ECO:0000313" key="3">
    <source>
        <dbReference type="Proteomes" id="UP000298663"/>
    </source>
</evidence>